<dbReference type="GO" id="GO:0003723">
    <property type="term" value="F:RNA binding"/>
    <property type="evidence" value="ECO:0007669"/>
    <property type="project" value="TreeGrafter"/>
</dbReference>
<feature type="domain" description="Helicase ATP-binding" evidence="6">
    <location>
        <begin position="70"/>
        <end position="233"/>
    </location>
</feature>
<dbReference type="PANTHER" id="PTHR18934">
    <property type="entry name" value="ATP-DEPENDENT RNA HELICASE"/>
    <property type="match status" value="1"/>
</dbReference>
<keyword evidence="4" id="KW-0067">ATP-binding</keyword>
<dbReference type="Gene3D" id="1.20.120.1080">
    <property type="match status" value="1"/>
</dbReference>
<proteinExistence type="predicted"/>
<evidence type="ECO:0000256" key="1">
    <source>
        <dbReference type="ARBA" id="ARBA00022741"/>
    </source>
</evidence>
<sequence length="1326" mass="151972">MPNQFNVDQLVMVRDRHRLSRLKKGKEANPEKFQELFEKSNHQVKKRFASLPTIKLNQDLPVTQYADKLIEAIQNNQIIIVAGETGSGKTTQLPQIAMLAGRGLTGMIGHTQPRRLAARSVSQRIAEEVGQKLGESISFKVRFNEQGSNDSIVRLMTDGILLAELSNDRYLNKYDTIIIDEAHERSLNIDFIMGYLKQIVKKRPDLKIIITSATLDVNRFSQYFNNAPIFEVEGRSFPVEVVYRPISELTIGGSDDDDFDDFEENLPRAVVSAVEECFHDAESKGHPEHADILIFASTEQEIRELQETLHKFGPKHTQVLPLYARLALAEQQKIFNPSGGGRRIIIATNVAETALTVPNIRYVIDSGFARISRYNYRSRVQRLPIEAVSQAAANQRKGRCGRIAPGVCIRLYSEEDFQSRPEFTEPEIKRTNLASVILQMQSLGLGAVESFDFIEPPDHRLVNDGRKLLIELGAIRDEASEKSSPLLQRGVGGDLNKSSEDSNPPLAEKNSSPFSKGGLQGSELTKIGLQMAKMPIDPRLARMILGGAHFGVLNEVLIIVAALAVQDPRERPADKQMQADQKHALFKEADSDFLFYIKLWNTLTENRENLSENKRRAFAKQHFLSWLRLREWKKTHEQLLDLAQGLKLSFNEKKANYENLHRALLTGLLSFIANKTDERNVFMAVRQQKARIFPASTLHKTNTPWVMAFEMVETSQVYLRTLAKIEPEWILLAAPNLLKHHYFEPHWAKKPGVVNAYDQISLFGLIIEPKRATNYEKVDQPAAHEIFLRDALTTGNLGTTPPFLKHNLLKLEEVERVEDKLRRRDLVVDEETIYQFYASKVLAEIASRRSFEDWRATVEPKNPRYLFVNDDDLWMNDRPTTQQFPDYLHNGQLRLAASYRFDPSHDEDGATVKIPVQALPQVDENIWSWGIPGWRSDLIEALLKALPKDKRRNLVPIPDTAKKLMKAVDAQHLNAHIFDFLAFQLRGEQISAKDFSFERIEEYLIPLIKVIDEKGKLIEKGRDLSELKARCRTETHSPVKQLKGEFKTFPDKFVFEASQKVTGVVVKQYQALVVTKDFAKLDAKDESGIVIQTFNDQNEAIKQHREGVIRLIHMQLGDLIRQLKKQISKPLALAYSPLGDKAKLEQMLVYATLQMSITDLPINAEEFDKLVIDVKQKFLSHGQDALRLISEIYIQWQEIRQKLLMVDQNVFAKNIDDMEDQLDLMNLSDFVYSKSSDVWQEYPRYLKALILRLERLPNNLNRDDDAIAQIDPWMDKLFKFKNDDRLKELYFMVEELRISIFSQPMKTKMPISPTRLQKVWEKLGIS</sequence>
<evidence type="ECO:0000313" key="8">
    <source>
        <dbReference type="EMBL" id="AYO53864.1"/>
    </source>
</evidence>
<dbReference type="PROSITE" id="PS51194">
    <property type="entry name" value="HELICASE_CTER"/>
    <property type="match status" value="1"/>
</dbReference>
<dbReference type="PANTHER" id="PTHR18934:SF99">
    <property type="entry name" value="ATP-DEPENDENT RNA HELICASE DHX37-RELATED"/>
    <property type="match status" value="1"/>
</dbReference>
<evidence type="ECO:0000259" key="7">
    <source>
        <dbReference type="PROSITE" id="PS51194"/>
    </source>
</evidence>
<gene>
    <name evidence="8" type="ORF">CDG68_09565</name>
</gene>
<dbReference type="GO" id="GO:0016787">
    <property type="term" value="F:hydrolase activity"/>
    <property type="evidence" value="ECO:0007669"/>
    <property type="project" value="UniProtKB-KW"/>
</dbReference>
<accession>A0A3G2T129</accession>
<evidence type="ECO:0000256" key="3">
    <source>
        <dbReference type="ARBA" id="ARBA00022806"/>
    </source>
</evidence>
<dbReference type="Pfam" id="PF00271">
    <property type="entry name" value="Helicase_C"/>
    <property type="match status" value="1"/>
</dbReference>
<organism evidence="8 9">
    <name type="scientific">Acinetobacter wuhouensis</name>
    <dbReference type="NCBI Taxonomy" id="1879050"/>
    <lineage>
        <taxon>Bacteria</taxon>
        <taxon>Pseudomonadati</taxon>
        <taxon>Pseudomonadota</taxon>
        <taxon>Gammaproteobacteria</taxon>
        <taxon>Moraxellales</taxon>
        <taxon>Moraxellaceae</taxon>
        <taxon>Acinetobacter</taxon>
    </lineage>
</organism>
<keyword evidence="3" id="KW-0347">Helicase</keyword>
<dbReference type="GO" id="GO:0004386">
    <property type="term" value="F:helicase activity"/>
    <property type="evidence" value="ECO:0007669"/>
    <property type="project" value="UniProtKB-KW"/>
</dbReference>
<keyword evidence="2" id="KW-0378">Hydrolase</keyword>
<dbReference type="EMBL" id="CP033133">
    <property type="protein sequence ID" value="AYO53864.1"/>
    <property type="molecule type" value="Genomic_DNA"/>
</dbReference>
<keyword evidence="1" id="KW-0547">Nucleotide-binding</keyword>
<dbReference type="InterPro" id="IPR011545">
    <property type="entry name" value="DEAD/DEAH_box_helicase_dom"/>
</dbReference>
<dbReference type="Pfam" id="PF11898">
    <property type="entry name" value="DUF3418"/>
    <property type="match status" value="1"/>
</dbReference>
<dbReference type="SMART" id="SM00847">
    <property type="entry name" value="HA2"/>
    <property type="match status" value="1"/>
</dbReference>
<dbReference type="Gene3D" id="3.40.50.300">
    <property type="entry name" value="P-loop containing nucleotide triphosphate hydrolases"/>
    <property type="match status" value="2"/>
</dbReference>
<evidence type="ECO:0000256" key="5">
    <source>
        <dbReference type="SAM" id="MobiDB-lite"/>
    </source>
</evidence>
<dbReference type="PROSITE" id="PS51192">
    <property type="entry name" value="HELICASE_ATP_BIND_1"/>
    <property type="match status" value="1"/>
</dbReference>
<dbReference type="InterPro" id="IPR014001">
    <property type="entry name" value="Helicase_ATP-bd"/>
</dbReference>
<reference evidence="8 9" key="1">
    <citation type="submission" date="2018-10" db="EMBL/GenBank/DDBJ databases">
        <title>The complete genome of Acinetobacter wuhouensis strain WCHAW010062.</title>
        <authorList>
            <person name="Hu Y."/>
            <person name="Long H."/>
            <person name="Feng Y."/>
            <person name="Zong Z."/>
        </authorList>
    </citation>
    <scope>NUCLEOTIDE SEQUENCE [LARGE SCALE GENOMIC DNA]</scope>
    <source>
        <strain evidence="8 9">WCHAW010062</strain>
    </source>
</reference>
<name>A0A3G2T129_9GAMM</name>
<dbReference type="InterPro" id="IPR024590">
    <property type="entry name" value="HrpA_C"/>
</dbReference>
<feature type="region of interest" description="Disordered" evidence="5">
    <location>
        <begin position="481"/>
        <end position="519"/>
    </location>
</feature>
<dbReference type="SMART" id="SM00487">
    <property type="entry name" value="DEXDc"/>
    <property type="match status" value="1"/>
</dbReference>
<dbReference type="CDD" id="cd18791">
    <property type="entry name" value="SF2_C_RHA"/>
    <property type="match status" value="1"/>
</dbReference>
<dbReference type="SUPFAM" id="SSF52540">
    <property type="entry name" value="P-loop containing nucleoside triphosphate hydrolases"/>
    <property type="match status" value="1"/>
</dbReference>
<dbReference type="Proteomes" id="UP000279962">
    <property type="component" value="Chromosome"/>
</dbReference>
<dbReference type="InterPro" id="IPR007502">
    <property type="entry name" value="Helicase-assoc_dom"/>
</dbReference>
<evidence type="ECO:0000256" key="2">
    <source>
        <dbReference type="ARBA" id="ARBA00022801"/>
    </source>
</evidence>
<dbReference type="Pfam" id="PF21010">
    <property type="entry name" value="HA2_C"/>
    <property type="match status" value="1"/>
</dbReference>
<protein>
    <submittedName>
        <fullName evidence="8">DUF3418 domain-containing protein</fullName>
    </submittedName>
</protein>
<feature type="domain" description="Helicase C-terminal" evidence="7">
    <location>
        <begin position="265"/>
        <end position="444"/>
    </location>
</feature>
<dbReference type="Pfam" id="PF00270">
    <property type="entry name" value="DEAD"/>
    <property type="match status" value="1"/>
</dbReference>
<dbReference type="InterPro" id="IPR011709">
    <property type="entry name" value="DEAD-box_helicase_OB_fold"/>
</dbReference>
<evidence type="ECO:0000256" key="4">
    <source>
        <dbReference type="ARBA" id="ARBA00022840"/>
    </source>
</evidence>
<evidence type="ECO:0000313" key="9">
    <source>
        <dbReference type="Proteomes" id="UP000279962"/>
    </source>
</evidence>
<dbReference type="InterPro" id="IPR001650">
    <property type="entry name" value="Helicase_C-like"/>
</dbReference>
<dbReference type="SMART" id="SM00382">
    <property type="entry name" value="AAA"/>
    <property type="match status" value="1"/>
</dbReference>
<dbReference type="InterPro" id="IPR003593">
    <property type="entry name" value="AAA+_ATPase"/>
</dbReference>
<dbReference type="InterPro" id="IPR027417">
    <property type="entry name" value="P-loop_NTPase"/>
</dbReference>
<dbReference type="GO" id="GO:0005524">
    <property type="term" value="F:ATP binding"/>
    <property type="evidence" value="ECO:0007669"/>
    <property type="project" value="UniProtKB-KW"/>
</dbReference>
<dbReference type="Pfam" id="PF07717">
    <property type="entry name" value="OB_NTP_bind"/>
    <property type="match status" value="1"/>
</dbReference>
<dbReference type="SMART" id="SM00490">
    <property type="entry name" value="HELICc"/>
    <property type="match status" value="1"/>
</dbReference>
<evidence type="ECO:0000259" key="6">
    <source>
        <dbReference type="PROSITE" id="PS51192"/>
    </source>
</evidence>